<organism evidence="1 2">
    <name type="scientific">Steinernema glaseri</name>
    <dbReference type="NCBI Taxonomy" id="37863"/>
    <lineage>
        <taxon>Eukaryota</taxon>
        <taxon>Metazoa</taxon>
        <taxon>Ecdysozoa</taxon>
        <taxon>Nematoda</taxon>
        <taxon>Chromadorea</taxon>
        <taxon>Rhabditida</taxon>
        <taxon>Tylenchina</taxon>
        <taxon>Panagrolaimomorpha</taxon>
        <taxon>Strongyloidoidea</taxon>
        <taxon>Steinernematidae</taxon>
        <taxon>Steinernema</taxon>
    </lineage>
</organism>
<evidence type="ECO:0000313" key="2">
    <source>
        <dbReference type="WBParaSite" id="L893_g31323.t1"/>
    </source>
</evidence>
<evidence type="ECO:0000313" key="1">
    <source>
        <dbReference type="Proteomes" id="UP000095287"/>
    </source>
</evidence>
<protein>
    <submittedName>
        <fullName evidence="2">Transposase</fullName>
    </submittedName>
</protein>
<proteinExistence type="predicted"/>
<reference evidence="2" key="1">
    <citation type="submission" date="2016-11" db="UniProtKB">
        <authorList>
            <consortium name="WormBaseParasite"/>
        </authorList>
    </citation>
    <scope>IDENTIFICATION</scope>
</reference>
<dbReference type="Proteomes" id="UP000095287">
    <property type="component" value="Unplaced"/>
</dbReference>
<sequence length="70" mass="7907">MTLRHDAVVNPTQVASEQVSPIAISAVQSCVPKFPEMAFEFRDTALPFYLHLGSLLLMVRKPLRYLFSDL</sequence>
<dbReference type="AlphaFoldDB" id="A0A1I7ZZG7"/>
<accession>A0A1I7ZZG7</accession>
<dbReference type="WBParaSite" id="L893_g31323.t1">
    <property type="protein sequence ID" value="L893_g31323.t1"/>
    <property type="gene ID" value="L893_g31323"/>
</dbReference>
<keyword evidence="1" id="KW-1185">Reference proteome</keyword>
<dbReference type="PROSITE" id="PS51257">
    <property type="entry name" value="PROKAR_LIPOPROTEIN"/>
    <property type="match status" value="1"/>
</dbReference>
<name>A0A1I7ZZG7_9BILA</name>